<accession>A0AAU8PTL5</accession>
<sequence>MYALNLYIFHRKSDDFYALVYGFALDVGDSEPVAWYQRKIDDTRPWELLCLWCILNGEFLGQFIEKTLSTGKIEIKDQQIVVPRWELRPAIYLAGRQEHVTGLKSLTYRTARGRIYYALGKTSYLERLFPPGNMERDKVKDALRKLEDWVAGSTGVRLLSEDSDRFGNLEIYDNLDAGSLLEPFGLHVEIVKDMRTHPDKRWQQQPVSRGVKIWADETLEKSLPLWVNISLYNGRSHAQTLLADELKQLQRAGDVVTCEGAEPITSLAVKVWSGQGKLLHYSHSYLIRSLHFDLKLLTGVRYIKDPWSEKLPQKYRDRVESVTTAFRQVINTGGYPFDPWVVEGELFRSTLAALFPQSRSRFFAGTQPGEVMFFEYLQSLLGRAEVKKAIFIDPYFNAETAARILPRLQNLSLPVEVITSLVDKQGNRSEKATTLEGMRQVLRQNISLLPPNLKVINVQNEQATEQQFHDRFLLLETKGGIEGWILGNSFNSQSRRYPAVMVELPADVLEKVEEYVKGLRAGNVPGREEARSVVLWDAEAVKRQSQEEKPEALPGNLRAFPGWEDILCFFPVSGADARDALRRIIELGYLETSGEAASWRVRENKREEVFSQIRDYIKQLFAAENPDGDKVDALFSCLAHWIYCGAGFTAEDVIVRSERAVAYLQRFLENLRREISNSINAKELQWAQLKTVYENFSEDPESYRQCWGLGQNPWEFDHLLREKVFYVEYLQQADPHRYCEELDRNWVLLPHLFHVLHCEEISNDYFQSKVATRFILFHLLNFRPAAASLQETWQTAPAADEWKVKVFLTHLSTEGVEEQQKLLPELLKLLDQTAISDDEILPFLAGLQQSVASRLADLLDDSRPGLARSIRRQVLEKWLTKLKKRELHFNYVLDQPETENMVDVTCKLYGTGWADWYVKQFLNGFPWKKYRDPLYRFADYSHWYADSLRLLWSLFFGLTYLVDKVSGQGDAEEKTWVLNEIVNRFEQYLVPHVWQLAQDEILLDEVLYLMGWLADQAGADNLCEKCLCLVENWRVHLPRRLVMYLSSYKLFEKRKKEVFEVLESPVLALWLSEKARHKLDWIADALGSLADKAPDQDREILSSIRSKVLRIRSEGV</sequence>
<dbReference type="KEGG" id="dku:Desku_1743"/>
<evidence type="ECO:0000313" key="2">
    <source>
        <dbReference type="Proteomes" id="UP000009229"/>
    </source>
</evidence>
<dbReference type="NCBIfam" id="NF040700">
    <property type="entry name" value="VPA1262_N_dom"/>
    <property type="match status" value="1"/>
</dbReference>
<organism evidence="1 2">
    <name type="scientific">Desulfofundulus kuznetsovii (strain DSM 6115 / VKM B-1805 / 17)</name>
    <name type="common">Desulfotomaculum kuznetsovii</name>
    <dbReference type="NCBI Taxonomy" id="760568"/>
    <lineage>
        <taxon>Bacteria</taxon>
        <taxon>Bacillati</taxon>
        <taxon>Bacillota</taxon>
        <taxon>Clostridia</taxon>
        <taxon>Eubacteriales</taxon>
        <taxon>Peptococcaceae</taxon>
        <taxon>Desulfofundulus</taxon>
    </lineage>
</organism>
<dbReference type="NCBIfam" id="NF040699">
    <property type="entry name" value="VPA1262_fam"/>
    <property type="match status" value="1"/>
</dbReference>
<proteinExistence type="predicted"/>
<dbReference type="AlphaFoldDB" id="A0AAU8PTL5"/>
<protein>
    <submittedName>
        <fullName evidence="1">Uncharacterized protein</fullName>
    </submittedName>
</protein>
<dbReference type="Proteomes" id="UP000009229">
    <property type="component" value="Chromosome"/>
</dbReference>
<keyword evidence="2" id="KW-1185">Reference proteome</keyword>
<gene>
    <name evidence="1" type="ordered locus">Desku_1743</name>
</gene>
<reference evidence="2" key="1">
    <citation type="submission" date="2011-05" db="EMBL/GenBank/DDBJ databases">
        <title>Complete sequence of Desulfotomaculum kuznetsovii DSM 6115.</title>
        <authorList>
            <person name="Lucas S."/>
            <person name="Han J."/>
            <person name="Lapidus A."/>
            <person name="Cheng J.-F."/>
            <person name="Goodwin L."/>
            <person name="Pitluck S."/>
            <person name="Peters L."/>
            <person name="Mikhailova N."/>
            <person name="Lu M."/>
            <person name="Saunders E."/>
            <person name="Han C."/>
            <person name="Tapia R."/>
            <person name="Land M."/>
            <person name="Hauser L."/>
            <person name="Kyrpides N."/>
            <person name="Ivanova N."/>
            <person name="Pagani I."/>
            <person name="Nazina T."/>
            <person name="Ivanova A."/>
            <person name="Parshina S."/>
            <person name="Kuever J."/>
            <person name="Muyzer G."/>
            <person name="Plugge C."/>
            <person name="Stams A."/>
            <person name="Woyke T."/>
        </authorList>
    </citation>
    <scope>NUCLEOTIDE SEQUENCE [LARGE SCALE GENOMIC DNA]</scope>
    <source>
        <strain evidence="2">DSM 6115 / VKM B-1805 / 17</strain>
    </source>
</reference>
<evidence type="ECO:0000313" key="1">
    <source>
        <dbReference type="EMBL" id="AEG15311.1"/>
    </source>
</evidence>
<name>A0AAU8PTL5_DESK7</name>
<dbReference type="EMBL" id="CP002770">
    <property type="protein sequence ID" value="AEG15311.1"/>
    <property type="molecule type" value="Genomic_DNA"/>
</dbReference>